<dbReference type="GO" id="GO:0031965">
    <property type="term" value="C:nuclear membrane"/>
    <property type="evidence" value="ECO:0007669"/>
    <property type="project" value="Ensembl"/>
</dbReference>
<dbReference type="InterPro" id="IPR006555">
    <property type="entry name" value="ATP-dep_Helicase_C"/>
</dbReference>
<dbReference type="GO" id="GO:0046872">
    <property type="term" value="F:metal ion binding"/>
    <property type="evidence" value="ECO:0007669"/>
    <property type="project" value="UniProtKB-KW"/>
</dbReference>
<sequence length="1211" mass="136212">MSSTLSEYTIGGVKIHFPCKAYPSQLAMMNSIVRGLNGRQHCLLESPTGSGKSLALLCSALAWQQSLSEKPVNEGFGKKPESPLPCSCACHSGNITPDTSINQGASCSLINSSKPASPKKETSSPLPENGPRKTTLAAKLSAKKQASSIKDENDDFQAERKRIRPLETEQQVRKRHCLAKGVQCFDTKVHQEKNVKPNSPMEKKSLFSPKVTSGPCTRCACSIKKEKSKDGPGTPKKEHGGKSRIPKIFFGTRTHKQIAQITRELRRTAYSGVRMTILSSRDHTCIHPEVVGNFHRNEKCMELMDGKNGRSCHYYHGVHKICEQHALQTVRGMCRAWDIEELVSLGKKLRSCPYYAARELMLDADIVFCPYNYLLDSQIRETMAISLKEQVVILDEAHNIEDCARESASYSVTETQLRFARDELDSMINHNIRKKDHEPLRAVCYSLINWLQENSEHLVERDYEKACKVWSGKEMLSHLHKMGITTVTFPILQKHFAAVLEKEEKVPQLHGKEQVREIPIVSPPTQIMLKGLFMVLDYLFRQNNRFADDYKVALQQSYSWTNHADTPDKNGFFAAPKNKRQLQRKMAVHVLNFWCLNPAVAFSDISSQVRTIVLTSGTLSPMKSFSSELGVTFAIQLEANHVIHNSQVWVGTIGSGPKGRNLCATFQHTETFEFQDEVGALLLSVCQTVSQGILCFLPSYKLLDKLKERWLHTGLWQNLELVKTVIAEPQGGEKTDFDELLQVYYDAIKFKGEKDGALLVAVCRGKVSEGLDFSDDNARAVITIGIPFPNVKDLQVELKRKYNDEHSRERGLLPGRQWYEIQAYRALNQALGRCIRHKNDWGALILVDDRFRSNPNRYISGLSKWVRQQVQHHASFGTALRSLVAFSKKHRKVIDISGQGESETLCEVTCAKDRGPTSLLETAIHLSLDITEEDERTSSDQELYSSKTVTENTILPHHSRSIITLKKEDDPILVEDIYQEMESDKFLVSRPPSPTFRKQPKRNDWSEFDSGKLCFPNKSVTSTPVPGFTEKCAYRTVTSKKEKRENEISLPVTSEEQSSSLSRSSLFGPEPQSKSITSSVKKTDAAVAERHPAEQLLCSNEAMDQDIDLSPVRAAEVSTLNVTSGTAAEDESIYFTPELYDDEESDEEKNEVPLGTSGGNEWRENQDGILAKECFEVDVPKLGSSSRKMKSNDYTGTKETRVMHGEECKND</sequence>
<keyword evidence="7" id="KW-0227">DNA damage</keyword>
<feature type="domain" description="Helicase ATP-binding" evidence="22">
    <location>
        <begin position="11"/>
        <end position="444"/>
    </location>
</feature>
<dbReference type="SMART" id="SM00491">
    <property type="entry name" value="HELICc2"/>
    <property type="match status" value="1"/>
</dbReference>
<proteinExistence type="inferred from homology"/>
<reference evidence="23" key="2">
    <citation type="submission" date="2025-08" db="UniProtKB">
        <authorList>
            <consortium name="Ensembl"/>
        </authorList>
    </citation>
    <scope>IDENTIFICATION</scope>
    <source>
        <strain evidence="23">Glennie</strain>
    </source>
</reference>
<dbReference type="Bgee" id="ENSOANG00000011526">
    <property type="expression patterns" value="Expressed in fibroblast and 6 other cell types or tissues"/>
</dbReference>
<keyword evidence="15" id="KW-0539">Nucleus</keyword>
<feature type="region of interest" description="Disordered" evidence="21">
    <location>
        <begin position="106"/>
        <end position="137"/>
    </location>
</feature>
<dbReference type="FunFam" id="3.40.50.300:FF:000977">
    <property type="entry name" value="BRCA1 interacting protein C-terminal helicase 1"/>
    <property type="match status" value="1"/>
</dbReference>
<keyword evidence="14" id="KW-0413">Isomerase</keyword>
<comment type="catalytic activity">
    <reaction evidence="17">
        <text>ATP + H2O = ADP + phosphate + H(+)</text>
        <dbReference type="Rhea" id="RHEA:13065"/>
        <dbReference type="ChEBI" id="CHEBI:15377"/>
        <dbReference type="ChEBI" id="CHEBI:15378"/>
        <dbReference type="ChEBI" id="CHEBI:30616"/>
        <dbReference type="ChEBI" id="CHEBI:43474"/>
        <dbReference type="ChEBI" id="CHEBI:456216"/>
        <dbReference type="EC" id="5.6.2.3"/>
    </reaction>
</comment>
<keyword evidence="5" id="KW-0479">Metal-binding</keyword>
<dbReference type="GeneTree" id="ENSGT00950000182970"/>
<dbReference type="PANTHER" id="PTHR11472:SF47">
    <property type="entry name" value="FANCONI ANEMIA GROUP J PROTEIN"/>
    <property type="match status" value="1"/>
</dbReference>
<dbReference type="CTD" id="83990"/>
<evidence type="ECO:0000313" key="23">
    <source>
        <dbReference type="Ensembl" id="ENSOANP00000018265.3"/>
    </source>
</evidence>
<evidence type="ECO:0000256" key="8">
    <source>
        <dbReference type="ARBA" id="ARBA00022801"/>
    </source>
</evidence>
<dbReference type="GeneID" id="100080178"/>
<dbReference type="InterPro" id="IPR010614">
    <property type="entry name" value="RAD3-like_helicase_DEAD"/>
</dbReference>
<keyword evidence="6" id="KW-0547">Nucleotide-binding</keyword>
<feature type="region of interest" description="Disordered" evidence="21">
    <location>
        <begin position="1183"/>
        <end position="1211"/>
    </location>
</feature>
<evidence type="ECO:0000256" key="2">
    <source>
        <dbReference type="ARBA" id="ARBA00004123"/>
    </source>
</evidence>
<evidence type="ECO:0000256" key="14">
    <source>
        <dbReference type="ARBA" id="ARBA00023235"/>
    </source>
</evidence>
<evidence type="ECO:0000313" key="24">
    <source>
        <dbReference type="Proteomes" id="UP000002279"/>
    </source>
</evidence>
<organism evidence="23 24">
    <name type="scientific">Ornithorhynchus anatinus</name>
    <name type="common">Duckbill platypus</name>
    <dbReference type="NCBI Taxonomy" id="9258"/>
    <lineage>
        <taxon>Eukaryota</taxon>
        <taxon>Metazoa</taxon>
        <taxon>Chordata</taxon>
        <taxon>Craniata</taxon>
        <taxon>Vertebrata</taxon>
        <taxon>Euteleostomi</taxon>
        <taxon>Mammalia</taxon>
        <taxon>Monotremata</taxon>
        <taxon>Ornithorhynchidae</taxon>
        <taxon>Ornithorhynchus</taxon>
    </lineage>
</organism>
<dbReference type="InterPro" id="IPR045028">
    <property type="entry name" value="DinG/Rad3-like"/>
</dbReference>
<dbReference type="GO" id="GO:0043139">
    <property type="term" value="F:5'-3' DNA helicase activity"/>
    <property type="evidence" value="ECO:0007669"/>
    <property type="project" value="UniProtKB-EC"/>
</dbReference>
<dbReference type="GO" id="GO:0003677">
    <property type="term" value="F:DNA binding"/>
    <property type="evidence" value="ECO:0007669"/>
    <property type="project" value="InterPro"/>
</dbReference>
<dbReference type="FunFam" id="3.40.50.300:FF:001680">
    <property type="entry name" value="BRCA1 interacting protein C-terminal helicase 1"/>
    <property type="match status" value="1"/>
</dbReference>
<dbReference type="EC" id="5.6.2.3" evidence="16"/>
<accession>F6S8U0</accession>
<dbReference type="InterPro" id="IPR006554">
    <property type="entry name" value="Helicase-like_DEXD_c2"/>
</dbReference>
<evidence type="ECO:0000256" key="19">
    <source>
        <dbReference type="ARBA" id="ARBA00082054"/>
    </source>
</evidence>
<dbReference type="NCBIfam" id="TIGR00604">
    <property type="entry name" value="rad3"/>
    <property type="match status" value="1"/>
</dbReference>
<dbReference type="GO" id="GO:1990918">
    <property type="term" value="P:double-strand break repair involved in meiotic recombination"/>
    <property type="evidence" value="ECO:0000318"/>
    <property type="project" value="GO_Central"/>
</dbReference>
<evidence type="ECO:0000256" key="6">
    <source>
        <dbReference type="ARBA" id="ARBA00022741"/>
    </source>
</evidence>
<dbReference type="Pfam" id="PF06733">
    <property type="entry name" value="DEAD_2"/>
    <property type="match status" value="1"/>
</dbReference>
<dbReference type="GO" id="GO:0005524">
    <property type="term" value="F:ATP binding"/>
    <property type="evidence" value="ECO:0007669"/>
    <property type="project" value="UniProtKB-KW"/>
</dbReference>
<dbReference type="FunCoup" id="F6S8U0">
    <property type="interactions" value="2441"/>
</dbReference>
<evidence type="ECO:0000256" key="7">
    <source>
        <dbReference type="ARBA" id="ARBA00022763"/>
    </source>
</evidence>
<gene>
    <name evidence="23" type="primary">BRIP1</name>
</gene>
<dbReference type="GO" id="GO:0007284">
    <property type="term" value="P:spermatogonial cell division"/>
    <property type="evidence" value="ECO:0007669"/>
    <property type="project" value="Ensembl"/>
</dbReference>
<keyword evidence="4" id="KW-0004">4Fe-4S</keyword>
<dbReference type="HOGENOM" id="CLU_006515_1_0_1"/>
<evidence type="ECO:0000256" key="13">
    <source>
        <dbReference type="ARBA" id="ARBA00023204"/>
    </source>
</evidence>
<dbReference type="GO" id="GO:0106300">
    <property type="term" value="P:protein-DNA covalent cross-linking repair"/>
    <property type="evidence" value="ECO:0007669"/>
    <property type="project" value="Ensembl"/>
</dbReference>
<evidence type="ECO:0000256" key="21">
    <source>
        <dbReference type="SAM" id="MobiDB-lite"/>
    </source>
</evidence>
<dbReference type="PANTHER" id="PTHR11472">
    <property type="entry name" value="DNA REPAIR DEAD HELICASE RAD3/XP-D SUBFAMILY MEMBER"/>
    <property type="match status" value="1"/>
</dbReference>
<feature type="compositionally biased region" description="Basic and acidic residues" evidence="21">
    <location>
        <begin position="1196"/>
        <end position="1211"/>
    </location>
</feature>
<evidence type="ECO:0000256" key="10">
    <source>
        <dbReference type="ARBA" id="ARBA00022840"/>
    </source>
</evidence>
<evidence type="ECO:0000256" key="18">
    <source>
        <dbReference type="ARBA" id="ARBA00081888"/>
    </source>
</evidence>
<keyword evidence="8" id="KW-0378">Hydrolase</keyword>
<dbReference type="RefSeq" id="XP_028937999.1">
    <property type="nucleotide sequence ID" value="XM_029082166.2"/>
</dbReference>
<evidence type="ECO:0000256" key="1">
    <source>
        <dbReference type="ARBA" id="ARBA00001966"/>
    </source>
</evidence>
<reference evidence="23 24" key="1">
    <citation type="journal article" date="2008" name="Nature">
        <title>Genome analysis of the platypus reveals unique signatures of evolution.</title>
        <authorList>
            <person name="Warren W.C."/>
            <person name="Hillier L.W."/>
            <person name="Marshall Graves J.A."/>
            <person name="Birney E."/>
            <person name="Ponting C.P."/>
            <person name="Grutzner F."/>
            <person name="Belov K."/>
            <person name="Miller W."/>
            <person name="Clarke L."/>
            <person name="Chinwalla A.T."/>
            <person name="Yang S.P."/>
            <person name="Heger A."/>
            <person name="Locke D.P."/>
            <person name="Miethke P."/>
            <person name="Waters P.D."/>
            <person name="Veyrunes F."/>
            <person name="Fulton L."/>
            <person name="Fulton B."/>
            <person name="Graves T."/>
            <person name="Wallis J."/>
            <person name="Puente X.S."/>
            <person name="Lopez-Otin C."/>
            <person name="Ordonez G.R."/>
            <person name="Eichler E.E."/>
            <person name="Chen L."/>
            <person name="Cheng Z."/>
            <person name="Deakin J.E."/>
            <person name="Alsop A."/>
            <person name="Thompson K."/>
            <person name="Kirby P."/>
            <person name="Papenfuss A.T."/>
            <person name="Wakefield M.J."/>
            <person name="Olender T."/>
            <person name="Lancet D."/>
            <person name="Huttley G.A."/>
            <person name="Smit A.F."/>
            <person name="Pask A."/>
            <person name="Temple-Smith P."/>
            <person name="Batzer M.A."/>
            <person name="Walker J.A."/>
            <person name="Konkel M.K."/>
            <person name="Harris R.S."/>
            <person name="Whittington C.M."/>
            <person name="Wong E.S."/>
            <person name="Gemmell N.J."/>
            <person name="Buschiazzo E."/>
            <person name="Vargas Jentzsch I.M."/>
            <person name="Merkel A."/>
            <person name="Schmitz J."/>
            <person name="Zemann A."/>
            <person name="Churakov G."/>
            <person name="Kriegs J.O."/>
            <person name="Brosius J."/>
            <person name="Murchison E.P."/>
            <person name="Sachidanandam R."/>
            <person name="Smith C."/>
            <person name="Hannon G.J."/>
            <person name="Tsend-Ayush E."/>
            <person name="McMillan D."/>
            <person name="Attenborough R."/>
            <person name="Rens W."/>
            <person name="Ferguson-Smith M."/>
            <person name="Lefevre C.M."/>
            <person name="Sharp J.A."/>
            <person name="Nicholas K.R."/>
            <person name="Ray D.A."/>
            <person name="Kube M."/>
            <person name="Reinhardt R."/>
            <person name="Pringle T.H."/>
            <person name="Taylor J."/>
            <person name="Jones R.C."/>
            <person name="Nixon B."/>
            <person name="Dacheux J.L."/>
            <person name="Niwa H."/>
            <person name="Sekita Y."/>
            <person name="Huang X."/>
            <person name="Stark A."/>
            <person name="Kheradpour P."/>
            <person name="Kellis M."/>
            <person name="Flicek P."/>
            <person name="Chen Y."/>
            <person name="Webber C."/>
            <person name="Hardison R."/>
            <person name="Nelson J."/>
            <person name="Hallsworth-Pepin K."/>
            <person name="Delehaunty K."/>
            <person name="Markovic C."/>
            <person name="Minx P."/>
            <person name="Feng Y."/>
            <person name="Kremitzki C."/>
            <person name="Mitreva M."/>
            <person name="Glasscock J."/>
            <person name="Wylie T."/>
            <person name="Wohldmann P."/>
            <person name="Thiru P."/>
            <person name="Nhan M.N."/>
            <person name="Pohl C.S."/>
            <person name="Smith S.M."/>
            <person name="Hou S."/>
            <person name="Nefedov M."/>
            <person name="de Jong P.J."/>
            <person name="Renfree M.B."/>
            <person name="Mardis E.R."/>
            <person name="Wilson R.K."/>
        </authorList>
    </citation>
    <scope>NUCLEOTIDE SEQUENCE [LARGE SCALE GENOMIC DNA]</scope>
    <source>
        <strain evidence="23 24">Glennie</strain>
    </source>
</reference>
<name>F6S8U0_ORNAN</name>
<evidence type="ECO:0000256" key="4">
    <source>
        <dbReference type="ARBA" id="ARBA00022485"/>
    </source>
</evidence>
<evidence type="ECO:0000256" key="12">
    <source>
        <dbReference type="ARBA" id="ARBA00023014"/>
    </source>
</evidence>
<dbReference type="InParanoid" id="F6S8U0"/>
<dbReference type="SUPFAM" id="SSF52540">
    <property type="entry name" value="P-loop containing nucleoside triphosphate hydrolases"/>
    <property type="match status" value="2"/>
</dbReference>
<dbReference type="PROSITE" id="PS51193">
    <property type="entry name" value="HELICASE_ATP_BIND_2"/>
    <property type="match status" value="1"/>
</dbReference>
<dbReference type="GO" id="GO:0005657">
    <property type="term" value="C:replication fork"/>
    <property type="evidence" value="ECO:0007669"/>
    <property type="project" value="Ensembl"/>
</dbReference>
<evidence type="ECO:0000256" key="11">
    <source>
        <dbReference type="ARBA" id="ARBA00023004"/>
    </source>
</evidence>
<dbReference type="InterPro" id="IPR014013">
    <property type="entry name" value="Helic_SF1/SF2_ATP-bd_DinG/Rad3"/>
</dbReference>
<dbReference type="Gene3D" id="3.40.50.300">
    <property type="entry name" value="P-loop containing nucleotide triphosphate hydrolases"/>
    <property type="match status" value="3"/>
</dbReference>
<evidence type="ECO:0000259" key="22">
    <source>
        <dbReference type="PROSITE" id="PS51193"/>
    </source>
</evidence>
<dbReference type="InterPro" id="IPR027417">
    <property type="entry name" value="P-loop_NTPase"/>
</dbReference>
<keyword evidence="10" id="KW-0067">ATP-binding</keyword>
<protein>
    <recommendedName>
        <fullName evidence="16">DNA 5'-3' helicase</fullName>
        <ecNumber evidence="16">5.6.2.3</ecNumber>
    </recommendedName>
    <alternativeName>
        <fullName evidence="19">BRCA1-associated C-terminal helicase 1</fullName>
    </alternativeName>
    <alternativeName>
        <fullName evidence="18">BRCA1-interacting protein C-terminal helicase 1</fullName>
    </alternativeName>
    <alternativeName>
        <fullName evidence="20">DNA 5'-3' helicase FANCJ</fullName>
    </alternativeName>
</protein>
<keyword evidence="12" id="KW-0411">Iron-sulfur</keyword>
<dbReference type="Pfam" id="PF13307">
    <property type="entry name" value="Helicase_C_2"/>
    <property type="match status" value="1"/>
</dbReference>
<dbReference type="STRING" id="9258.ENSOANP00000018265"/>
<dbReference type="GO" id="GO:0051026">
    <property type="term" value="P:chiasma assembly"/>
    <property type="evidence" value="ECO:0007669"/>
    <property type="project" value="Ensembl"/>
</dbReference>
<dbReference type="Proteomes" id="UP000002279">
    <property type="component" value="Chromosome 17"/>
</dbReference>
<comment type="subcellular location">
    <subcellularLocation>
        <location evidence="2">Nucleus</location>
    </subcellularLocation>
</comment>
<dbReference type="KEGG" id="oaa:100080178"/>
<dbReference type="OMA" id="FSNDNAR"/>
<dbReference type="GO" id="GO:0006289">
    <property type="term" value="P:nucleotide-excision repair"/>
    <property type="evidence" value="ECO:0000318"/>
    <property type="project" value="GO_Central"/>
</dbReference>
<comment type="similarity">
    <text evidence="3">Belongs to the DEAD box helicase family. DEAH subfamily.</text>
</comment>
<dbReference type="GO" id="GO:0010705">
    <property type="term" value="P:meiotic DNA double-strand break processing involved in reciprocal meiotic recombination"/>
    <property type="evidence" value="ECO:0007669"/>
    <property type="project" value="Ensembl"/>
</dbReference>
<reference evidence="23" key="3">
    <citation type="submission" date="2025-09" db="UniProtKB">
        <authorList>
            <consortium name="Ensembl"/>
        </authorList>
    </citation>
    <scope>IDENTIFICATION</scope>
    <source>
        <strain evidence="23">Glennie</strain>
    </source>
</reference>
<dbReference type="AlphaFoldDB" id="F6S8U0"/>
<evidence type="ECO:0000256" key="20">
    <source>
        <dbReference type="ARBA" id="ARBA00082714"/>
    </source>
</evidence>
<feature type="region of interest" description="Disordered" evidence="21">
    <location>
        <begin position="1141"/>
        <end position="1166"/>
    </location>
</feature>
<keyword evidence="11" id="KW-0408">Iron</keyword>
<dbReference type="GO" id="GO:0006357">
    <property type="term" value="P:regulation of transcription by RNA polymerase II"/>
    <property type="evidence" value="ECO:0007669"/>
    <property type="project" value="Ensembl"/>
</dbReference>
<dbReference type="CDD" id="cd18788">
    <property type="entry name" value="SF2_C_XPD"/>
    <property type="match status" value="1"/>
</dbReference>
<feature type="compositionally biased region" description="Low complexity" evidence="21">
    <location>
        <begin position="1054"/>
        <end position="1066"/>
    </location>
</feature>
<dbReference type="GO" id="GO:0036297">
    <property type="term" value="P:interstrand cross-link repair"/>
    <property type="evidence" value="ECO:0007669"/>
    <property type="project" value="Ensembl"/>
</dbReference>
<dbReference type="GO" id="GO:0016818">
    <property type="term" value="F:hydrolase activity, acting on acid anhydrides, in phosphorus-containing anhydrides"/>
    <property type="evidence" value="ECO:0007669"/>
    <property type="project" value="InterPro"/>
</dbReference>
<dbReference type="GO" id="GO:0007286">
    <property type="term" value="P:spermatid development"/>
    <property type="evidence" value="ECO:0007669"/>
    <property type="project" value="Ensembl"/>
</dbReference>
<dbReference type="SMART" id="SM00488">
    <property type="entry name" value="DEXDc2"/>
    <property type="match status" value="1"/>
</dbReference>
<dbReference type="InterPro" id="IPR013020">
    <property type="entry name" value="Rad3/Chl1-like"/>
</dbReference>
<keyword evidence="13" id="KW-0234">DNA repair</keyword>
<feature type="region of interest" description="Disordered" evidence="21">
    <location>
        <begin position="1039"/>
        <end position="1083"/>
    </location>
</feature>
<dbReference type="Ensembl" id="ENSOANT00000018268.3">
    <property type="protein sequence ID" value="ENSOANP00000018265.3"/>
    <property type="gene ID" value="ENSOANG00000011526.3"/>
</dbReference>
<dbReference type="OrthoDB" id="19182at2759"/>
<evidence type="ECO:0000256" key="5">
    <source>
        <dbReference type="ARBA" id="ARBA00022723"/>
    </source>
</evidence>
<dbReference type="FunFam" id="3.40.50.300:FF:000731">
    <property type="entry name" value="Fanconi anemia group J protein homolog"/>
    <property type="match status" value="1"/>
</dbReference>
<dbReference type="GO" id="GO:0070532">
    <property type="term" value="C:BRCA1-B complex"/>
    <property type="evidence" value="ECO:0007669"/>
    <property type="project" value="Ensembl"/>
</dbReference>
<evidence type="ECO:0000256" key="16">
    <source>
        <dbReference type="ARBA" id="ARBA00044969"/>
    </source>
</evidence>
<keyword evidence="24" id="KW-1185">Reference proteome</keyword>
<evidence type="ECO:0000256" key="3">
    <source>
        <dbReference type="ARBA" id="ARBA00008792"/>
    </source>
</evidence>
<evidence type="ECO:0000256" key="9">
    <source>
        <dbReference type="ARBA" id="ARBA00022806"/>
    </source>
</evidence>
<feature type="compositionally biased region" description="Polar residues" evidence="21">
    <location>
        <begin position="106"/>
        <end position="115"/>
    </location>
</feature>
<dbReference type="eggNOG" id="KOG1132">
    <property type="taxonomic scope" value="Eukaryota"/>
</dbReference>
<evidence type="ECO:0000256" key="17">
    <source>
        <dbReference type="ARBA" id="ARBA00048954"/>
    </source>
</evidence>
<keyword evidence="9" id="KW-0347">Helicase</keyword>
<dbReference type="GO" id="GO:0005737">
    <property type="term" value="C:cytoplasm"/>
    <property type="evidence" value="ECO:0007669"/>
    <property type="project" value="Ensembl"/>
</dbReference>
<dbReference type="GO" id="GO:0005634">
    <property type="term" value="C:nucleus"/>
    <property type="evidence" value="ECO:0000318"/>
    <property type="project" value="GO_Central"/>
</dbReference>
<dbReference type="GO" id="GO:0005654">
    <property type="term" value="C:nucleoplasm"/>
    <property type="evidence" value="ECO:0007669"/>
    <property type="project" value="Ensembl"/>
</dbReference>
<dbReference type="GO" id="GO:0003678">
    <property type="term" value="F:DNA helicase activity"/>
    <property type="evidence" value="ECO:0000318"/>
    <property type="project" value="GO_Central"/>
</dbReference>
<comment type="cofactor">
    <cofactor evidence="1">
        <name>[4Fe-4S] cluster</name>
        <dbReference type="ChEBI" id="CHEBI:49883"/>
    </cofactor>
</comment>
<evidence type="ECO:0000256" key="15">
    <source>
        <dbReference type="ARBA" id="ARBA00023242"/>
    </source>
</evidence>
<dbReference type="GO" id="GO:0072520">
    <property type="term" value="P:seminiferous tubule development"/>
    <property type="evidence" value="ECO:0007669"/>
    <property type="project" value="Ensembl"/>
</dbReference>
<dbReference type="GO" id="GO:0051539">
    <property type="term" value="F:4 iron, 4 sulfur cluster binding"/>
    <property type="evidence" value="ECO:0007669"/>
    <property type="project" value="UniProtKB-KW"/>
</dbReference>